<dbReference type="InterPro" id="IPR004089">
    <property type="entry name" value="MCPsignal_dom"/>
</dbReference>
<dbReference type="FunFam" id="1.10.287.950:FF:000001">
    <property type="entry name" value="Methyl-accepting chemotaxis sensory transducer"/>
    <property type="match status" value="1"/>
</dbReference>
<comment type="subcellular location">
    <subcellularLocation>
        <location evidence="1">Membrane</location>
    </subcellularLocation>
</comment>
<keyword evidence="8" id="KW-1185">Reference proteome</keyword>
<feature type="transmembrane region" description="Helical" evidence="5">
    <location>
        <begin position="310"/>
        <end position="332"/>
    </location>
</feature>
<dbReference type="PROSITE" id="PS50111">
    <property type="entry name" value="CHEMOTAXIS_TRANSDUC_2"/>
    <property type="match status" value="1"/>
</dbReference>
<dbReference type="PANTHER" id="PTHR32089">
    <property type="entry name" value="METHYL-ACCEPTING CHEMOTAXIS PROTEIN MCPB"/>
    <property type="match status" value="1"/>
</dbReference>
<evidence type="ECO:0000313" key="8">
    <source>
        <dbReference type="Proteomes" id="UP000002350"/>
    </source>
</evidence>
<evidence type="ECO:0000259" key="6">
    <source>
        <dbReference type="PROSITE" id="PS50111"/>
    </source>
</evidence>
<dbReference type="STRING" id="637905.SVI_0647"/>
<dbReference type="GO" id="GO:0006935">
    <property type="term" value="P:chemotaxis"/>
    <property type="evidence" value="ECO:0007669"/>
    <property type="project" value="UniProtKB-ARBA"/>
</dbReference>
<dbReference type="Gene3D" id="1.10.287.950">
    <property type="entry name" value="Methyl-accepting chemotaxis protein"/>
    <property type="match status" value="1"/>
</dbReference>
<dbReference type="eggNOG" id="COG0840">
    <property type="taxonomic scope" value="Bacteria"/>
</dbReference>
<accession>D4ZG19</accession>
<name>D4ZG19_SHEVD</name>
<dbReference type="KEGG" id="svo:SVI_0647"/>
<reference evidence="8" key="1">
    <citation type="journal article" date="2010" name="Mol. Biosyst.">
        <title>Complete genome sequence and comparative analysis of Shewanella violacea, a psychrophilic and piezophilic bacterium from deep sea floor sediments.</title>
        <authorList>
            <person name="Aono E."/>
            <person name="Baba T."/>
            <person name="Ara T."/>
            <person name="Nishi T."/>
            <person name="Nakamichi T."/>
            <person name="Inamoto E."/>
            <person name="Toyonaga H."/>
            <person name="Hasegawa M."/>
            <person name="Takai Y."/>
            <person name="Okumura Y."/>
            <person name="Baba M."/>
            <person name="Tomita M."/>
            <person name="Kato C."/>
            <person name="Oshima T."/>
            <person name="Nakasone K."/>
            <person name="Mori H."/>
        </authorList>
    </citation>
    <scope>NUCLEOTIDE SEQUENCE [LARGE SCALE GENOMIC DNA]</scope>
    <source>
        <strain evidence="8">JCM 10179 / CIP 106290 / LMG 19151 / DSS12</strain>
    </source>
</reference>
<evidence type="ECO:0000256" key="4">
    <source>
        <dbReference type="PROSITE-ProRule" id="PRU00284"/>
    </source>
</evidence>
<keyword evidence="5" id="KW-0812">Transmembrane</keyword>
<dbReference type="Gene3D" id="3.30.450.20">
    <property type="entry name" value="PAS domain"/>
    <property type="match status" value="1"/>
</dbReference>
<feature type="domain" description="Methyl-accepting transducer" evidence="6">
    <location>
        <begin position="393"/>
        <end position="629"/>
    </location>
</feature>
<comment type="similarity">
    <text evidence="3">Belongs to the methyl-accepting chemotaxis (MCP) protein family.</text>
</comment>
<proteinExistence type="inferred from homology"/>
<dbReference type="CDD" id="cd18774">
    <property type="entry name" value="PDC2_HK_sensor"/>
    <property type="match status" value="1"/>
</dbReference>
<dbReference type="SMART" id="SM00283">
    <property type="entry name" value="MA"/>
    <property type="match status" value="1"/>
</dbReference>
<organism evidence="7 8">
    <name type="scientific">Shewanella violacea (strain JCM 10179 / CIP 106290 / LMG 19151 / DSS12)</name>
    <dbReference type="NCBI Taxonomy" id="637905"/>
    <lineage>
        <taxon>Bacteria</taxon>
        <taxon>Pseudomonadati</taxon>
        <taxon>Pseudomonadota</taxon>
        <taxon>Gammaproteobacteria</taxon>
        <taxon>Alteromonadales</taxon>
        <taxon>Shewanellaceae</taxon>
        <taxon>Shewanella</taxon>
    </lineage>
</organism>
<evidence type="ECO:0000256" key="3">
    <source>
        <dbReference type="ARBA" id="ARBA00029447"/>
    </source>
</evidence>
<dbReference type="Pfam" id="PF00015">
    <property type="entry name" value="MCPsignal"/>
    <property type="match status" value="1"/>
</dbReference>
<dbReference type="GO" id="GO:0016020">
    <property type="term" value="C:membrane"/>
    <property type="evidence" value="ECO:0007669"/>
    <property type="project" value="UniProtKB-SubCell"/>
</dbReference>
<gene>
    <name evidence="7" type="ordered locus">SVI_0647</name>
</gene>
<keyword evidence="5" id="KW-1133">Transmembrane helix</keyword>
<dbReference type="PANTHER" id="PTHR32089:SF70">
    <property type="entry name" value="ENERGY TAXIS MODULATING METHYL ACCEPTING SENSORY TRANSDUCER"/>
    <property type="match status" value="1"/>
</dbReference>
<evidence type="ECO:0000256" key="5">
    <source>
        <dbReference type="SAM" id="Phobius"/>
    </source>
</evidence>
<keyword evidence="5" id="KW-0472">Membrane</keyword>
<protein>
    <submittedName>
        <fullName evidence="7">Methyl-accepting chemotaxis protein</fullName>
    </submittedName>
</protein>
<dbReference type="Proteomes" id="UP000002350">
    <property type="component" value="Chromosome"/>
</dbReference>
<dbReference type="AlphaFoldDB" id="D4ZG19"/>
<evidence type="ECO:0000256" key="1">
    <source>
        <dbReference type="ARBA" id="ARBA00004370"/>
    </source>
</evidence>
<dbReference type="SUPFAM" id="SSF58104">
    <property type="entry name" value="Methyl-accepting chemotaxis protein (MCP) signaling domain"/>
    <property type="match status" value="1"/>
</dbReference>
<dbReference type="CDD" id="cd11386">
    <property type="entry name" value="MCP_signal"/>
    <property type="match status" value="1"/>
</dbReference>
<evidence type="ECO:0000256" key="2">
    <source>
        <dbReference type="ARBA" id="ARBA00023224"/>
    </source>
</evidence>
<evidence type="ECO:0000313" key="7">
    <source>
        <dbReference type="EMBL" id="BAJ00618.1"/>
    </source>
</evidence>
<sequence>MRFKGTFMKLKNKLLITFLLIALVPILALGFIASYTASSSIEAEVSSKLVAVRDTKKTQIKNYFSERQGDITILASTINKTLDFSSADSLTRTAHDNQAYFEEFLKVYGYYDFFLIQDKGEIFYTVAKEADYQTNLVTGSYSNSGLGTLFKQVKNRDTFGMSDFIRYAPSNNEPAAFIALPLNNREGSPVIIALQLSIDKVNELMQQREGMGDTGESYLVGGDYLMRSDSFLSPQDHSVLASFAGNVKDNGVDTEAAKLAINGKDGYKVIIDYNGNSVLSAFTPIDIHGIRWAVISEIDAAEAFAPIHTLYWNLAIVIFLAILGIITVAFVISSSILKPLGGEPSEMQFISETIAAGDLTFAFERGREAASVYGAMQKMAQQLRTVMGEIIQDSISLASVAEETSASSLQSVTSLQEQQASIEQISTAVEEMSTSISDVAKNATDVASSSLSAQSSSAEANKKLNQTIDDLGLLDQEISQASDVIQELERDSYEIGSVLEVIRGIADQTNLLALNAAIEAARAGEQGRGFAVVADEVRTLASKTQDSTKNIEGMIVKLQNASDKAVKGMAASRNVCEQTISNAHNMAQMIETMHSDIDSITQMTEVIATAVEQQSCASIEISQSLTVISDVAHQNSTSAEQVSTASSDISHIASTLNELTSKFKVS</sequence>
<dbReference type="HOGENOM" id="CLU_000445_107_19_6"/>
<dbReference type="EMBL" id="AP011177">
    <property type="protein sequence ID" value="BAJ00618.1"/>
    <property type="molecule type" value="Genomic_DNA"/>
</dbReference>
<keyword evidence="2 4" id="KW-0807">Transducer</keyword>
<dbReference type="GO" id="GO:0007165">
    <property type="term" value="P:signal transduction"/>
    <property type="evidence" value="ECO:0007669"/>
    <property type="project" value="UniProtKB-KW"/>
</dbReference>